<dbReference type="GO" id="GO:0004842">
    <property type="term" value="F:ubiquitin-protein transferase activity"/>
    <property type="evidence" value="ECO:0007669"/>
    <property type="project" value="InterPro"/>
</dbReference>
<sequence>MYLCLFVYRNFLTAGRNNCESKILIVQCDYDEASQSANLIASAKYSSINEIRKTVPENMGQRVFVYFISRLPRMIGGTSYVGFHGGPWKSVHIDDLRKSNEIISDIKLLQRMTISQLFENNVNQPEAMEVDDDMYVETEKKNTDSEEYENID</sequence>
<dbReference type="EMBL" id="OZ035840">
    <property type="protein sequence ID" value="CAL1588280.1"/>
    <property type="molecule type" value="Genomic_DNA"/>
</dbReference>
<dbReference type="PANTHER" id="PTHR22605">
    <property type="entry name" value="RZ-TYPE DOMAIN-CONTAINING PROTEIN"/>
    <property type="match status" value="1"/>
</dbReference>
<proteinExistence type="predicted"/>
<evidence type="ECO:0000313" key="2">
    <source>
        <dbReference type="Proteomes" id="UP001497482"/>
    </source>
</evidence>
<evidence type="ECO:0000313" key="1">
    <source>
        <dbReference type="EMBL" id="CAL1588280.1"/>
    </source>
</evidence>
<dbReference type="GO" id="GO:0016020">
    <property type="term" value="C:membrane"/>
    <property type="evidence" value="ECO:0007669"/>
    <property type="project" value="TreeGrafter"/>
</dbReference>
<name>A0AAV2KHB0_KNICA</name>
<dbReference type="InterPro" id="IPR031248">
    <property type="entry name" value="RNF213"/>
</dbReference>
<dbReference type="GO" id="GO:0005730">
    <property type="term" value="C:nucleolus"/>
    <property type="evidence" value="ECO:0007669"/>
    <property type="project" value="TreeGrafter"/>
</dbReference>
<dbReference type="GO" id="GO:0002040">
    <property type="term" value="P:sprouting angiogenesis"/>
    <property type="evidence" value="ECO:0007669"/>
    <property type="project" value="TreeGrafter"/>
</dbReference>
<dbReference type="Proteomes" id="UP001497482">
    <property type="component" value="Chromosome 18"/>
</dbReference>
<organism evidence="1 2">
    <name type="scientific">Knipowitschia caucasica</name>
    <name type="common">Caucasian dwarf goby</name>
    <name type="synonym">Pomatoschistus caucasicus</name>
    <dbReference type="NCBI Taxonomy" id="637954"/>
    <lineage>
        <taxon>Eukaryota</taxon>
        <taxon>Metazoa</taxon>
        <taxon>Chordata</taxon>
        <taxon>Craniata</taxon>
        <taxon>Vertebrata</taxon>
        <taxon>Euteleostomi</taxon>
        <taxon>Actinopterygii</taxon>
        <taxon>Neopterygii</taxon>
        <taxon>Teleostei</taxon>
        <taxon>Neoteleostei</taxon>
        <taxon>Acanthomorphata</taxon>
        <taxon>Gobiaria</taxon>
        <taxon>Gobiiformes</taxon>
        <taxon>Gobioidei</taxon>
        <taxon>Gobiidae</taxon>
        <taxon>Gobiinae</taxon>
        <taxon>Knipowitschia</taxon>
    </lineage>
</organism>
<reference evidence="1 2" key="1">
    <citation type="submission" date="2024-04" db="EMBL/GenBank/DDBJ databases">
        <authorList>
            <person name="Waldvogel A.-M."/>
            <person name="Schoenle A."/>
        </authorList>
    </citation>
    <scope>NUCLEOTIDE SEQUENCE [LARGE SCALE GENOMIC DNA]</scope>
</reference>
<keyword evidence="2" id="KW-1185">Reference proteome</keyword>
<dbReference type="GO" id="GO:0016887">
    <property type="term" value="F:ATP hydrolysis activity"/>
    <property type="evidence" value="ECO:0007669"/>
    <property type="project" value="InterPro"/>
</dbReference>
<gene>
    <name evidence="1" type="ORF">KC01_LOCUS18099</name>
</gene>
<dbReference type="AlphaFoldDB" id="A0AAV2KHB0"/>
<dbReference type="GO" id="GO:2000051">
    <property type="term" value="P:negative regulation of non-canonical Wnt signaling pathway"/>
    <property type="evidence" value="ECO:0007669"/>
    <property type="project" value="TreeGrafter"/>
</dbReference>
<accession>A0AAV2KHB0</accession>
<dbReference type="GO" id="GO:0006511">
    <property type="term" value="P:ubiquitin-dependent protein catabolic process"/>
    <property type="evidence" value="ECO:0007669"/>
    <property type="project" value="TreeGrafter"/>
</dbReference>
<dbReference type="PANTHER" id="PTHR22605:SF18">
    <property type="entry name" value="E3 UBIQUITIN-PROTEIN LIGASE RNF213-ALPHA"/>
    <property type="match status" value="1"/>
</dbReference>
<dbReference type="GO" id="GO:0005829">
    <property type="term" value="C:cytosol"/>
    <property type="evidence" value="ECO:0007669"/>
    <property type="project" value="TreeGrafter"/>
</dbReference>
<protein>
    <submittedName>
        <fullName evidence="1">Uncharacterized protein</fullName>
    </submittedName>
</protein>